<reference evidence="1" key="1">
    <citation type="submission" date="2021-03" db="EMBL/GenBank/DDBJ databases">
        <authorList>
            <person name="Lu T."/>
            <person name="Wang Q."/>
            <person name="Han X."/>
        </authorList>
    </citation>
    <scope>NUCLEOTIDE SEQUENCE</scope>
    <source>
        <strain evidence="1">WQ 2009</strain>
    </source>
</reference>
<dbReference type="Pfam" id="PF20308">
    <property type="entry name" value="TPR-S"/>
    <property type="match status" value="1"/>
</dbReference>
<gene>
    <name evidence="1" type="ORF">J5U18_13540</name>
</gene>
<accession>A0A8T4HEJ0</accession>
<sequence>MKKKICFVIMGFGKKKDPLTNRTIDLDETYKKIIKPAVTASNYNCVRADEIMESGIIDRSMFALLINAELVIADITTYNPNALYELGVRHAVRPYSTIIIKEEEEVSPFDINHSRTLSYKHLGSEISNLEAKRCVRELKDLISTVTTTPLTDSPLYSFIPKVVQPKLAQEHFDEIIGELRTREDSIYSLMENAKEMIVREDFVNAAQKWKRLSEMVENDSFFVQQFALCTYKSQTPNKLVALTTALTIMEKLKPFNDAESLGIAGAIYKNLWRETSDMEFLNIAIETYKKGWNLFNDYYTGENYANCLEQRALNESDSHLKIYYRIEAERTRKEVIDIVLPLLSVHKEELEEVKWRSATLSNCFRSLGDISRAEEYEQKFLNENPETWEISTFQATKEELIKLKL</sequence>
<evidence type="ECO:0000313" key="2">
    <source>
        <dbReference type="Proteomes" id="UP000679691"/>
    </source>
</evidence>
<name>A0A8T4HEJ0_9SPHI</name>
<dbReference type="EMBL" id="JAGKSB010000026">
    <property type="protein sequence ID" value="MBP3944556.1"/>
    <property type="molecule type" value="Genomic_DNA"/>
</dbReference>
<dbReference type="AlphaFoldDB" id="A0A8T4HEJ0"/>
<protein>
    <recommendedName>
        <fullName evidence="3">DUF4071 domain-containing protein</fullName>
    </recommendedName>
</protein>
<evidence type="ECO:0008006" key="3">
    <source>
        <dbReference type="Google" id="ProtNLM"/>
    </source>
</evidence>
<dbReference type="Proteomes" id="UP000679691">
    <property type="component" value="Unassembled WGS sequence"/>
</dbReference>
<keyword evidence="2" id="KW-1185">Reference proteome</keyword>
<dbReference type="RefSeq" id="WP_353548071.1">
    <property type="nucleotide sequence ID" value="NZ_JAGKSB010000026.1"/>
</dbReference>
<comment type="caution">
    <text evidence="1">The sequence shown here is derived from an EMBL/GenBank/DDBJ whole genome shotgun (WGS) entry which is preliminary data.</text>
</comment>
<proteinExistence type="predicted"/>
<dbReference type="InterPro" id="IPR046880">
    <property type="entry name" value="TPR-S"/>
</dbReference>
<organism evidence="1 2">
    <name type="scientific">Rhinopithecimicrobium faecis</name>
    <dbReference type="NCBI Taxonomy" id="2820698"/>
    <lineage>
        <taxon>Bacteria</taxon>
        <taxon>Pseudomonadati</taxon>
        <taxon>Bacteroidota</taxon>
        <taxon>Sphingobacteriia</taxon>
        <taxon>Sphingobacteriales</taxon>
        <taxon>Sphingobacteriaceae</taxon>
        <taxon>Rhinopithecimicrobium</taxon>
    </lineage>
</organism>
<evidence type="ECO:0000313" key="1">
    <source>
        <dbReference type="EMBL" id="MBP3944556.1"/>
    </source>
</evidence>